<dbReference type="AlphaFoldDB" id="A0A3S4SMT9"/>
<name>A0A3S4SMT9_PSEFL</name>
<dbReference type="Proteomes" id="UP000281909">
    <property type="component" value="Chromosome"/>
</dbReference>
<reference evidence="2 3" key="1">
    <citation type="submission" date="2018-12" db="EMBL/GenBank/DDBJ databases">
        <authorList>
            <consortium name="Pathogen Informatics"/>
        </authorList>
    </citation>
    <scope>NUCLEOTIDE SEQUENCE [LARGE SCALE GENOMIC DNA]</scope>
    <source>
        <strain evidence="2 3">NCTC9428</strain>
    </source>
</reference>
<proteinExistence type="predicted"/>
<feature type="region of interest" description="Disordered" evidence="1">
    <location>
        <begin position="1"/>
        <end position="27"/>
    </location>
</feature>
<evidence type="ECO:0000313" key="3">
    <source>
        <dbReference type="Proteomes" id="UP000281909"/>
    </source>
</evidence>
<sequence length="54" mass="6363">MKTADSREDGQIPKVEDSAANLESDRVKSLKPTTWDEWFDDEEKSRRDFMLSRD</sequence>
<gene>
    <name evidence="2" type="ORF">NCTC9428_00300</name>
</gene>
<organism evidence="2 3">
    <name type="scientific">Pseudomonas fluorescens</name>
    <dbReference type="NCBI Taxonomy" id="294"/>
    <lineage>
        <taxon>Bacteria</taxon>
        <taxon>Pseudomonadati</taxon>
        <taxon>Pseudomonadota</taxon>
        <taxon>Gammaproteobacteria</taxon>
        <taxon>Pseudomonadales</taxon>
        <taxon>Pseudomonadaceae</taxon>
        <taxon>Pseudomonas</taxon>
    </lineage>
</organism>
<protein>
    <submittedName>
        <fullName evidence="2">Uncharacterized protein</fullName>
    </submittedName>
</protein>
<evidence type="ECO:0000256" key="1">
    <source>
        <dbReference type="SAM" id="MobiDB-lite"/>
    </source>
</evidence>
<accession>A0A3S4SMT9</accession>
<evidence type="ECO:0000313" key="2">
    <source>
        <dbReference type="EMBL" id="VEF07024.1"/>
    </source>
</evidence>
<dbReference type="EMBL" id="LR134318">
    <property type="protein sequence ID" value="VEF07024.1"/>
    <property type="molecule type" value="Genomic_DNA"/>
</dbReference>